<evidence type="ECO:0000256" key="9">
    <source>
        <dbReference type="ARBA" id="ARBA00023251"/>
    </source>
</evidence>
<feature type="transmembrane region" description="Helical" evidence="10">
    <location>
        <begin position="109"/>
        <end position="127"/>
    </location>
</feature>
<dbReference type="PIRSF" id="PIRSF006603">
    <property type="entry name" value="DinF"/>
    <property type="match status" value="1"/>
</dbReference>
<keyword evidence="4" id="KW-0813">Transport</keyword>
<keyword evidence="6 10" id="KW-0812">Transmembrane</keyword>
<dbReference type="InterPro" id="IPR048279">
    <property type="entry name" value="MdtK-like"/>
</dbReference>
<dbReference type="EMBL" id="VJXW01000004">
    <property type="protein sequence ID" value="TRW27814.1"/>
    <property type="molecule type" value="Genomic_DNA"/>
</dbReference>
<feature type="transmembrane region" description="Helical" evidence="10">
    <location>
        <begin position="139"/>
        <end position="161"/>
    </location>
</feature>
<accession>A0A371IKK4</accession>
<evidence type="ECO:0000256" key="2">
    <source>
        <dbReference type="ARBA" id="ARBA00008417"/>
    </source>
</evidence>
<comment type="caution">
    <text evidence="11">The sequence shown here is derived from an EMBL/GenBank/DDBJ whole genome shotgun (WGS) entry which is preliminary data.</text>
</comment>
<dbReference type="PANTHER" id="PTHR43823">
    <property type="entry name" value="SPORULATION PROTEIN YKVU"/>
    <property type="match status" value="1"/>
</dbReference>
<evidence type="ECO:0000313" key="11">
    <source>
        <dbReference type="EMBL" id="RDY21009.1"/>
    </source>
</evidence>
<keyword evidence="9" id="KW-0046">Antibiotic resistance</keyword>
<feature type="transmembrane region" description="Helical" evidence="10">
    <location>
        <begin position="216"/>
        <end position="239"/>
    </location>
</feature>
<evidence type="ECO:0000256" key="4">
    <source>
        <dbReference type="ARBA" id="ARBA00022448"/>
    </source>
</evidence>
<reference evidence="11 13" key="1">
    <citation type="journal article" date="2016" name="Genome Announc.">
        <title>Draft Genome Sequence of Criibacterium bergeronii gen. nov., sp. nov., Strain CCRI-22567T, Isolated from a Vaginal Sample from a Woman with Bacterial Vaginosis.</title>
        <authorList>
            <person name="Maheux A.F."/>
            <person name="Berube E."/>
            <person name="Boudreau D.K."/>
            <person name="Raymond F."/>
            <person name="Corbeil J."/>
            <person name="Roy P.H."/>
            <person name="Boissinot M."/>
            <person name="Omar R.F."/>
        </authorList>
    </citation>
    <scope>NUCLEOTIDE SEQUENCE [LARGE SCALE GENOMIC DNA]</scope>
    <source>
        <strain evidence="11 13">CCRI-22567</strain>
    </source>
</reference>
<evidence type="ECO:0000256" key="1">
    <source>
        <dbReference type="ARBA" id="ARBA00004651"/>
    </source>
</evidence>
<gene>
    <name evidence="11" type="ORF">BBG48_007265</name>
    <name evidence="12" type="ORF">FL857_03845</name>
</gene>
<evidence type="ECO:0000256" key="8">
    <source>
        <dbReference type="ARBA" id="ARBA00023136"/>
    </source>
</evidence>
<reference evidence="11" key="2">
    <citation type="submission" date="2018-07" db="EMBL/GenBank/DDBJ databases">
        <authorList>
            <person name="Quirk P.G."/>
            <person name="Krulwich T.A."/>
        </authorList>
    </citation>
    <scope>NUCLEOTIDE SEQUENCE</scope>
    <source>
        <strain evidence="11">CCRI-22567</strain>
    </source>
</reference>
<feature type="transmembrane region" description="Helical" evidence="10">
    <location>
        <begin position="339"/>
        <end position="361"/>
    </location>
</feature>
<reference evidence="12 14" key="3">
    <citation type="submission" date="2019-07" db="EMBL/GenBank/DDBJ databases">
        <title>Criibacterium bergeronii gen. nov., sp. nov. isolated from human clinical samples.</title>
        <authorList>
            <person name="Maheux A.F."/>
            <person name="Boudreau D.K."/>
            <person name="Berube E."/>
            <person name="Brodeur S."/>
            <person name="Bernard K.A."/>
            <person name="Abed J.Y."/>
            <person name="Ducrey E."/>
            <person name="Guay E.F."/>
            <person name="Raymond F."/>
            <person name="Corbeil J."/>
            <person name="Domingo M.-C."/>
            <person name="Roy P.H."/>
            <person name="Boissinot M."/>
            <person name="Tocheva E.I."/>
            <person name="Omar R.F."/>
        </authorList>
    </citation>
    <scope>NUCLEOTIDE SEQUENCE [LARGE SCALE GENOMIC DNA]</scope>
    <source>
        <strain evidence="12 14">CCRI-24246</strain>
    </source>
</reference>
<dbReference type="Proteomes" id="UP000093352">
    <property type="component" value="Unassembled WGS sequence"/>
</dbReference>
<evidence type="ECO:0000256" key="10">
    <source>
        <dbReference type="SAM" id="Phobius"/>
    </source>
</evidence>
<dbReference type="GO" id="GO:0042910">
    <property type="term" value="F:xenobiotic transmembrane transporter activity"/>
    <property type="evidence" value="ECO:0007669"/>
    <property type="project" value="InterPro"/>
</dbReference>
<evidence type="ECO:0000313" key="14">
    <source>
        <dbReference type="Proteomes" id="UP000319424"/>
    </source>
</evidence>
<keyword evidence="13" id="KW-1185">Reference proteome</keyword>
<evidence type="ECO:0000313" key="13">
    <source>
        <dbReference type="Proteomes" id="UP000093352"/>
    </source>
</evidence>
<evidence type="ECO:0000256" key="3">
    <source>
        <dbReference type="ARBA" id="ARBA00022106"/>
    </source>
</evidence>
<dbReference type="Proteomes" id="UP000319424">
    <property type="component" value="Unassembled WGS sequence"/>
</dbReference>
<dbReference type="InterPro" id="IPR002528">
    <property type="entry name" value="MATE_fam"/>
</dbReference>
<dbReference type="Pfam" id="PF01554">
    <property type="entry name" value="MatE"/>
    <property type="match status" value="2"/>
</dbReference>
<protein>
    <recommendedName>
        <fullName evidence="3">Multidrug export protein MepA</fullName>
    </recommendedName>
</protein>
<feature type="transmembrane region" description="Helical" evidence="10">
    <location>
        <begin position="167"/>
        <end position="187"/>
    </location>
</feature>
<comment type="similarity">
    <text evidence="2">Belongs to the multi antimicrobial extrusion (MATE) (TC 2.A.66.1) family. MepA subfamily.</text>
</comment>
<feature type="transmembrane region" description="Helical" evidence="10">
    <location>
        <begin position="65"/>
        <end position="89"/>
    </location>
</feature>
<dbReference type="InterPro" id="IPR045070">
    <property type="entry name" value="MATE_MepA-like"/>
</dbReference>
<keyword evidence="7 10" id="KW-1133">Transmembrane helix</keyword>
<evidence type="ECO:0000313" key="12">
    <source>
        <dbReference type="EMBL" id="TRW27814.1"/>
    </source>
</evidence>
<feature type="transmembrane region" description="Helical" evidence="10">
    <location>
        <begin position="295"/>
        <end position="319"/>
    </location>
</feature>
<feature type="transmembrane region" description="Helical" evidence="10">
    <location>
        <begin position="368"/>
        <end position="393"/>
    </location>
</feature>
<dbReference type="InterPro" id="IPR051327">
    <property type="entry name" value="MATE_MepA_subfamily"/>
</dbReference>
<dbReference type="STRING" id="1871336.BBG48_10210"/>
<feature type="transmembrane region" description="Helical" evidence="10">
    <location>
        <begin position="399"/>
        <end position="421"/>
    </location>
</feature>
<dbReference type="GO" id="GO:0005886">
    <property type="term" value="C:plasma membrane"/>
    <property type="evidence" value="ECO:0007669"/>
    <property type="project" value="UniProtKB-SubCell"/>
</dbReference>
<dbReference type="EMBL" id="MBEW02000015">
    <property type="protein sequence ID" value="RDY21009.1"/>
    <property type="molecule type" value="Genomic_DNA"/>
</dbReference>
<evidence type="ECO:0000256" key="5">
    <source>
        <dbReference type="ARBA" id="ARBA00022475"/>
    </source>
</evidence>
<evidence type="ECO:0000256" key="7">
    <source>
        <dbReference type="ARBA" id="ARBA00022989"/>
    </source>
</evidence>
<dbReference type="OrthoDB" id="9811110at2"/>
<dbReference type="GO" id="GO:0046677">
    <property type="term" value="P:response to antibiotic"/>
    <property type="evidence" value="ECO:0007669"/>
    <property type="project" value="UniProtKB-KW"/>
</dbReference>
<name>A0A371IKK4_9FIRM</name>
<feature type="transmembrane region" description="Helical" evidence="10">
    <location>
        <begin position="34"/>
        <end position="53"/>
    </location>
</feature>
<dbReference type="NCBIfam" id="TIGR00797">
    <property type="entry name" value="matE"/>
    <property type="match status" value="1"/>
</dbReference>
<evidence type="ECO:0000256" key="6">
    <source>
        <dbReference type="ARBA" id="ARBA00022692"/>
    </source>
</evidence>
<dbReference type="PANTHER" id="PTHR43823:SF3">
    <property type="entry name" value="MULTIDRUG EXPORT PROTEIN MEPA"/>
    <property type="match status" value="1"/>
</dbReference>
<organism evidence="11 13">
    <name type="scientific">Criibacterium bergeronii</name>
    <dbReference type="NCBI Taxonomy" id="1871336"/>
    <lineage>
        <taxon>Bacteria</taxon>
        <taxon>Bacillati</taxon>
        <taxon>Bacillota</taxon>
        <taxon>Clostridia</taxon>
        <taxon>Peptostreptococcales</taxon>
        <taxon>Filifactoraceae</taxon>
        <taxon>Criibacterium</taxon>
    </lineage>
</organism>
<keyword evidence="5" id="KW-1003">Cell membrane</keyword>
<sequence>MLVAALYNFADRVVVGRVNPLGLSAIGVTMPFQVVQMAFVLLIGVGSATLISIKYGKGDIDGASDVLFTGFVFIVISQLIISILYMIFIEPIFSVLKIGSSLHDLSYKYISIIVIGAVPALTGYCLNNSVRALGYAKESMFYVSFSSILNIALDIFFVLVFGWGVRGAAIATIISEFLVTIFVIRFFTSNKSSIKLHFSREYLKSYFEEKKYFHTLLEIISAGTPSFFMQLFGVVVTVLLNNSILQYGADYHMAAVTIVNSVSMLVTMVIYGISQGMQPIIGYNFGSGDYKRVSYSYKLTLIFVLIVAGGGLGILLLFADQIVSIFVKNNKSLLSLTSGILRVFLLGLPMIGAHSITTTFLQSTKKSFLATLLNVLRYGGILIPLLYIIPPIYGINGVYISKALSDILAGLVALIIVFNVIKKEKYARKM</sequence>
<feature type="transmembrane region" description="Helical" evidence="10">
    <location>
        <begin position="251"/>
        <end position="274"/>
    </location>
</feature>
<dbReference type="CDD" id="cd13143">
    <property type="entry name" value="MATE_MepA_like"/>
    <property type="match status" value="1"/>
</dbReference>
<dbReference type="GO" id="GO:0015297">
    <property type="term" value="F:antiporter activity"/>
    <property type="evidence" value="ECO:0007669"/>
    <property type="project" value="InterPro"/>
</dbReference>
<proteinExistence type="inferred from homology"/>
<dbReference type="AlphaFoldDB" id="A0A371IKK4"/>
<comment type="subcellular location">
    <subcellularLocation>
        <location evidence="1">Cell membrane</location>
        <topology evidence="1">Multi-pass membrane protein</topology>
    </subcellularLocation>
</comment>
<keyword evidence="8 10" id="KW-0472">Membrane</keyword>